<accession>A0A2H9VW27</accession>
<keyword evidence="2" id="KW-1185">Reference proteome</keyword>
<dbReference type="Proteomes" id="UP000242687">
    <property type="component" value="Unassembled WGS sequence"/>
</dbReference>
<name>A0A2H9VW27_9SPHI</name>
<gene>
    <name evidence="1" type="ORF">CLV57_2056</name>
</gene>
<dbReference type="EMBL" id="PGFJ01000001">
    <property type="protein sequence ID" value="PJJ85033.1"/>
    <property type="molecule type" value="Genomic_DNA"/>
</dbReference>
<dbReference type="OrthoDB" id="9875632at2"/>
<comment type="caution">
    <text evidence="1">The sequence shown here is derived from an EMBL/GenBank/DDBJ whole genome shotgun (WGS) entry which is preliminary data.</text>
</comment>
<evidence type="ECO:0000313" key="2">
    <source>
        <dbReference type="Proteomes" id="UP000242687"/>
    </source>
</evidence>
<protein>
    <submittedName>
        <fullName evidence="1">Uncharacterized protein</fullName>
    </submittedName>
</protein>
<proteinExistence type="predicted"/>
<dbReference type="RefSeq" id="WP_157799122.1">
    <property type="nucleotide sequence ID" value="NZ_PGFJ01000001.1"/>
</dbReference>
<dbReference type="AlphaFoldDB" id="A0A2H9VW27"/>
<organism evidence="1 2">
    <name type="scientific">Mucilaginibacter auburnensis</name>
    <dbReference type="NCBI Taxonomy" id="1457233"/>
    <lineage>
        <taxon>Bacteria</taxon>
        <taxon>Pseudomonadati</taxon>
        <taxon>Bacteroidota</taxon>
        <taxon>Sphingobacteriia</taxon>
        <taxon>Sphingobacteriales</taxon>
        <taxon>Sphingobacteriaceae</taxon>
        <taxon>Mucilaginibacter</taxon>
    </lineage>
</organism>
<reference evidence="1 2" key="1">
    <citation type="submission" date="2017-11" db="EMBL/GenBank/DDBJ databases">
        <title>Genomic Encyclopedia of Archaeal and Bacterial Type Strains, Phase II (KMG-II): From Individual Species to Whole Genera.</title>
        <authorList>
            <person name="Goeker M."/>
        </authorList>
    </citation>
    <scope>NUCLEOTIDE SEQUENCE [LARGE SCALE GENOMIC DNA]</scope>
    <source>
        <strain evidence="1 2">DSM 28175</strain>
    </source>
</reference>
<evidence type="ECO:0000313" key="1">
    <source>
        <dbReference type="EMBL" id="PJJ85033.1"/>
    </source>
</evidence>
<sequence length="120" mass="14062">MKNKSAFTKSESARLRNALEQQLNSLIFDSEYGYYIEAYTKFGWRVLAQRTLNLPSPSVKNAYQIWLSMCVSDRYLVLIKFRELTDRFPPMSTNIRVLLFCRVFMTELAPILIRTSAYSD</sequence>